<organism evidence="5 6">
    <name type="scientific">Rhodopirellula maiorica SM1</name>
    <dbReference type="NCBI Taxonomy" id="1265738"/>
    <lineage>
        <taxon>Bacteria</taxon>
        <taxon>Pseudomonadati</taxon>
        <taxon>Planctomycetota</taxon>
        <taxon>Planctomycetia</taxon>
        <taxon>Pirellulales</taxon>
        <taxon>Pirellulaceae</taxon>
        <taxon>Novipirellula</taxon>
    </lineage>
</organism>
<dbReference type="GO" id="GO:0004065">
    <property type="term" value="F:arylsulfatase activity"/>
    <property type="evidence" value="ECO:0007669"/>
    <property type="project" value="TreeGrafter"/>
</dbReference>
<dbReference type="RefSeq" id="WP_008693673.1">
    <property type="nucleotide sequence ID" value="NZ_ANOG01000246.1"/>
</dbReference>
<sequence length="468" mass="52112">MRSLFALSLVALLVVETTAADKPNVILVMCDDLGIGDPQCYNGDSPIQTPHIDAMAADGLKFNRFYAAAPVCSPTRGSCLTGRHPNRYGIYYANTGHMKKEEITLPELLKTQGYTTGHFGKWHLGTLTTTVKDANRGGPKGSKHFSPPRQYGYDDSFVTESKVPTYDPMIKPSDAKNNSYWDAITDKKNAKPYGTHYWDHDGNSVTENLQGDDSRIIMDRVIPFIENAAAKKTPFFAAVWFHAPHLPVVAGEEHAKHYKNHDVFERNYYGCVTALDEQVGRLRAELAKLKVADNTMLWFCSDNGPEGQTGKAPGSASDFRGRKRSLYEGGVRVPGILVWPGHTRPGTSTDFPAVTSDYLPTVLDALQMEYPDSRPIDGVSLLPVIGSPKSERSKPIGFQSRKQLAWHQGRYKIISSDNGKTWELYDLAQDPSETHDLADRNAERVENMKQAFENWQASCKASDNEQDY</sequence>
<comment type="caution">
    <text evidence="5">The sequence shown here is derived from an EMBL/GenBank/DDBJ whole genome shotgun (WGS) entry which is preliminary data.</text>
</comment>
<name>M5S1D1_9BACT</name>
<evidence type="ECO:0000256" key="1">
    <source>
        <dbReference type="ARBA" id="ARBA00008779"/>
    </source>
</evidence>
<dbReference type="PANTHER" id="PTHR42693">
    <property type="entry name" value="ARYLSULFATASE FAMILY MEMBER"/>
    <property type="match status" value="1"/>
</dbReference>
<dbReference type="EMBL" id="ANOG01000246">
    <property type="protein sequence ID" value="EMI21462.1"/>
    <property type="molecule type" value="Genomic_DNA"/>
</dbReference>
<protein>
    <submittedName>
        <fullName evidence="5">N-acetylgalactosamine 6-sulfate sulfatase (GALNS)</fullName>
    </submittedName>
</protein>
<keyword evidence="3" id="KW-0732">Signal</keyword>
<reference evidence="5 6" key="1">
    <citation type="journal article" date="2013" name="Mar. Genomics">
        <title>Expression of sulfatases in Rhodopirellula baltica and the diversity of sulfatases in the genus Rhodopirellula.</title>
        <authorList>
            <person name="Wegner C.E."/>
            <person name="Richter-Heitmann T."/>
            <person name="Klindworth A."/>
            <person name="Klockow C."/>
            <person name="Richter M."/>
            <person name="Achstetter T."/>
            <person name="Glockner F.O."/>
            <person name="Harder J."/>
        </authorList>
    </citation>
    <scope>NUCLEOTIDE SEQUENCE [LARGE SCALE GENOMIC DNA]</scope>
    <source>
        <strain evidence="5 6">SM1</strain>
    </source>
</reference>
<dbReference type="Pfam" id="PF00884">
    <property type="entry name" value="Sulfatase"/>
    <property type="match status" value="1"/>
</dbReference>
<dbReference type="PANTHER" id="PTHR42693:SF53">
    <property type="entry name" value="ENDO-4-O-SULFATASE"/>
    <property type="match status" value="1"/>
</dbReference>
<evidence type="ECO:0000313" key="5">
    <source>
        <dbReference type="EMBL" id="EMI21462.1"/>
    </source>
</evidence>
<keyword evidence="6" id="KW-1185">Reference proteome</keyword>
<dbReference type="Proteomes" id="UP000011991">
    <property type="component" value="Unassembled WGS sequence"/>
</dbReference>
<evidence type="ECO:0000313" key="6">
    <source>
        <dbReference type="Proteomes" id="UP000011991"/>
    </source>
</evidence>
<accession>M5S1D1</accession>
<feature type="chain" id="PRO_5004071030" evidence="3">
    <location>
        <begin position="20"/>
        <end position="468"/>
    </location>
</feature>
<dbReference type="InterPro" id="IPR017850">
    <property type="entry name" value="Alkaline_phosphatase_core_sf"/>
</dbReference>
<dbReference type="SUPFAM" id="SSF53649">
    <property type="entry name" value="Alkaline phosphatase-like"/>
    <property type="match status" value="1"/>
</dbReference>
<feature type="domain" description="Sulfatase N-terminal" evidence="4">
    <location>
        <begin position="23"/>
        <end position="367"/>
    </location>
</feature>
<dbReference type="PATRIC" id="fig|1265738.3.peg.1595"/>
<dbReference type="InterPro" id="IPR050738">
    <property type="entry name" value="Sulfatase"/>
</dbReference>
<feature type="signal peptide" evidence="3">
    <location>
        <begin position="1"/>
        <end position="19"/>
    </location>
</feature>
<evidence type="ECO:0000256" key="2">
    <source>
        <dbReference type="ARBA" id="ARBA00022801"/>
    </source>
</evidence>
<dbReference type="AlphaFoldDB" id="M5S1D1"/>
<proteinExistence type="inferred from homology"/>
<evidence type="ECO:0000256" key="3">
    <source>
        <dbReference type="SAM" id="SignalP"/>
    </source>
</evidence>
<dbReference type="InterPro" id="IPR000917">
    <property type="entry name" value="Sulfatase_N"/>
</dbReference>
<evidence type="ECO:0000259" key="4">
    <source>
        <dbReference type="Pfam" id="PF00884"/>
    </source>
</evidence>
<dbReference type="Gene3D" id="3.40.720.10">
    <property type="entry name" value="Alkaline Phosphatase, subunit A"/>
    <property type="match status" value="1"/>
</dbReference>
<dbReference type="Gene3D" id="3.30.1120.10">
    <property type="match status" value="1"/>
</dbReference>
<keyword evidence="2" id="KW-0378">Hydrolase</keyword>
<gene>
    <name evidence="5" type="ORF">RMSM_01606</name>
</gene>
<comment type="similarity">
    <text evidence="1">Belongs to the sulfatase family.</text>
</comment>
<dbReference type="OrthoDB" id="9783154at2"/>